<accession>A0A4Y2MBE6</accession>
<comment type="caution">
    <text evidence="1">The sequence shown here is derived from an EMBL/GenBank/DDBJ whole genome shotgun (WGS) entry which is preliminary data.</text>
</comment>
<name>A0A4Y2MBE6_ARAVE</name>
<reference evidence="1 2" key="1">
    <citation type="journal article" date="2019" name="Sci. Rep.">
        <title>Orb-weaving spider Araneus ventricosus genome elucidates the spidroin gene catalogue.</title>
        <authorList>
            <person name="Kono N."/>
            <person name="Nakamura H."/>
            <person name="Ohtoshi R."/>
            <person name="Moran D.A.P."/>
            <person name="Shinohara A."/>
            <person name="Yoshida Y."/>
            <person name="Fujiwara M."/>
            <person name="Mori M."/>
            <person name="Tomita M."/>
            <person name="Arakawa K."/>
        </authorList>
    </citation>
    <scope>NUCLEOTIDE SEQUENCE [LARGE SCALE GENOMIC DNA]</scope>
</reference>
<dbReference type="AlphaFoldDB" id="A0A4Y2MBE6"/>
<proteinExistence type="predicted"/>
<evidence type="ECO:0000313" key="2">
    <source>
        <dbReference type="Proteomes" id="UP000499080"/>
    </source>
</evidence>
<dbReference type="EMBL" id="BGPR01203396">
    <property type="protein sequence ID" value="GBN23903.1"/>
    <property type="molecule type" value="Genomic_DNA"/>
</dbReference>
<protein>
    <submittedName>
        <fullName evidence="1">Uncharacterized protein</fullName>
    </submittedName>
</protein>
<gene>
    <name evidence="1" type="ORF">AVEN_248073_1</name>
</gene>
<organism evidence="1 2">
    <name type="scientific">Araneus ventricosus</name>
    <name type="common">Orbweaver spider</name>
    <name type="synonym">Epeira ventricosa</name>
    <dbReference type="NCBI Taxonomy" id="182803"/>
    <lineage>
        <taxon>Eukaryota</taxon>
        <taxon>Metazoa</taxon>
        <taxon>Ecdysozoa</taxon>
        <taxon>Arthropoda</taxon>
        <taxon>Chelicerata</taxon>
        <taxon>Arachnida</taxon>
        <taxon>Araneae</taxon>
        <taxon>Araneomorphae</taxon>
        <taxon>Entelegynae</taxon>
        <taxon>Araneoidea</taxon>
        <taxon>Araneidae</taxon>
        <taxon>Araneus</taxon>
    </lineage>
</organism>
<dbReference type="Proteomes" id="UP000499080">
    <property type="component" value="Unassembled WGS sequence"/>
</dbReference>
<keyword evidence="2" id="KW-1185">Reference proteome</keyword>
<feature type="non-terminal residue" evidence="1">
    <location>
        <position position="43"/>
    </location>
</feature>
<evidence type="ECO:0000313" key="1">
    <source>
        <dbReference type="EMBL" id="GBN23903.1"/>
    </source>
</evidence>
<sequence length="43" mass="4904">MVKLIQIGSSSRSNCEFASARKEEFPFFYSAELDPLEGQMPYV</sequence>